<dbReference type="Pfam" id="PF17293">
    <property type="entry name" value="Arm-DNA-bind_5"/>
    <property type="match status" value="1"/>
</dbReference>
<dbReference type="Proteomes" id="UP000306918">
    <property type="component" value="Unassembled WGS sequence"/>
</dbReference>
<reference evidence="2 3" key="1">
    <citation type="submission" date="2019-04" db="EMBL/GenBank/DDBJ databases">
        <title>Niastella caeni sp. nov., isolated from activated sludge.</title>
        <authorList>
            <person name="Sheng M."/>
        </authorList>
    </citation>
    <scope>NUCLEOTIDE SEQUENCE [LARGE SCALE GENOMIC DNA]</scope>
    <source>
        <strain evidence="2 3">HX-2-15</strain>
    </source>
</reference>
<feature type="domain" description="Arm DNA-binding" evidence="1">
    <location>
        <begin position="12"/>
        <end position="90"/>
    </location>
</feature>
<evidence type="ECO:0000313" key="3">
    <source>
        <dbReference type="Proteomes" id="UP000306918"/>
    </source>
</evidence>
<dbReference type="InterPro" id="IPR035386">
    <property type="entry name" value="Arm-DNA-bind_5"/>
</dbReference>
<sequence>MQVHQNISILFYRKRKTINKKTGYIPLYCRVTIDGLEDEISPGCKVLNDDWDFESKTVQPSHPDQKDINKKLGQMKTDLERHFDLVVAKHGLATPEQVFASYKTPITGQKQQVERKENAAFSLVQDELIKDVVKHLRQRMAHHGGNVTPHPI</sequence>
<evidence type="ECO:0000259" key="1">
    <source>
        <dbReference type="Pfam" id="PF17293"/>
    </source>
</evidence>
<name>A0A4S8HV67_9BACT</name>
<dbReference type="EMBL" id="STFF01000005">
    <property type="protein sequence ID" value="THU37032.1"/>
    <property type="molecule type" value="Genomic_DNA"/>
</dbReference>
<dbReference type="AlphaFoldDB" id="A0A4S8HV67"/>
<evidence type="ECO:0000313" key="2">
    <source>
        <dbReference type="EMBL" id="THU37032.1"/>
    </source>
</evidence>
<accession>A0A4S8HV67</accession>
<dbReference type="RefSeq" id="WP_136578706.1">
    <property type="nucleotide sequence ID" value="NZ_STFF01000005.1"/>
</dbReference>
<proteinExistence type="predicted"/>
<keyword evidence="3" id="KW-1185">Reference proteome</keyword>
<gene>
    <name evidence="2" type="ORF">FAM09_18940</name>
</gene>
<comment type="caution">
    <text evidence="2">The sequence shown here is derived from an EMBL/GenBank/DDBJ whole genome shotgun (WGS) entry which is preliminary data.</text>
</comment>
<organism evidence="2 3">
    <name type="scientific">Niastella caeni</name>
    <dbReference type="NCBI Taxonomy" id="2569763"/>
    <lineage>
        <taxon>Bacteria</taxon>
        <taxon>Pseudomonadati</taxon>
        <taxon>Bacteroidota</taxon>
        <taxon>Chitinophagia</taxon>
        <taxon>Chitinophagales</taxon>
        <taxon>Chitinophagaceae</taxon>
        <taxon>Niastella</taxon>
    </lineage>
</organism>
<dbReference type="OrthoDB" id="673554at2"/>
<protein>
    <recommendedName>
        <fullName evidence="1">Arm DNA-binding domain-containing protein</fullName>
    </recommendedName>
</protein>